<name>A0A4Y2NL70_ARAVE</name>
<gene>
    <name evidence="1" type="ORF">AVEN_13121_1</name>
</gene>
<dbReference type="AlphaFoldDB" id="A0A4Y2NL70"/>
<evidence type="ECO:0000313" key="2">
    <source>
        <dbReference type="Proteomes" id="UP000499080"/>
    </source>
</evidence>
<accession>A0A4Y2NL70</accession>
<dbReference type="EMBL" id="BGPR01128696">
    <property type="protein sequence ID" value="GBN40255.1"/>
    <property type="molecule type" value="Genomic_DNA"/>
</dbReference>
<sequence>MESNRITSQSCAKRNCTSHLKLRSYGLSFHEFRQRFLLFPVVGTGRIDVALGLVIASVVSCVMAVNSAHVKGGGGGQCIQFTRELPRYLPSHAP</sequence>
<proteinExistence type="predicted"/>
<keyword evidence="2" id="KW-1185">Reference proteome</keyword>
<organism evidence="1 2">
    <name type="scientific">Araneus ventricosus</name>
    <name type="common">Orbweaver spider</name>
    <name type="synonym">Epeira ventricosa</name>
    <dbReference type="NCBI Taxonomy" id="182803"/>
    <lineage>
        <taxon>Eukaryota</taxon>
        <taxon>Metazoa</taxon>
        <taxon>Ecdysozoa</taxon>
        <taxon>Arthropoda</taxon>
        <taxon>Chelicerata</taxon>
        <taxon>Arachnida</taxon>
        <taxon>Araneae</taxon>
        <taxon>Araneomorphae</taxon>
        <taxon>Entelegynae</taxon>
        <taxon>Araneoidea</taxon>
        <taxon>Araneidae</taxon>
        <taxon>Araneus</taxon>
    </lineage>
</organism>
<dbReference type="Proteomes" id="UP000499080">
    <property type="component" value="Unassembled WGS sequence"/>
</dbReference>
<reference evidence="1 2" key="1">
    <citation type="journal article" date="2019" name="Sci. Rep.">
        <title>Orb-weaving spider Araneus ventricosus genome elucidates the spidroin gene catalogue.</title>
        <authorList>
            <person name="Kono N."/>
            <person name="Nakamura H."/>
            <person name="Ohtoshi R."/>
            <person name="Moran D.A.P."/>
            <person name="Shinohara A."/>
            <person name="Yoshida Y."/>
            <person name="Fujiwara M."/>
            <person name="Mori M."/>
            <person name="Tomita M."/>
            <person name="Arakawa K."/>
        </authorList>
    </citation>
    <scope>NUCLEOTIDE SEQUENCE [LARGE SCALE GENOMIC DNA]</scope>
</reference>
<comment type="caution">
    <text evidence="1">The sequence shown here is derived from an EMBL/GenBank/DDBJ whole genome shotgun (WGS) entry which is preliminary data.</text>
</comment>
<evidence type="ECO:0000313" key="1">
    <source>
        <dbReference type="EMBL" id="GBN40255.1"/>
    </source>
</evidence>
<protein>
    <submittedName>
        <fullName evidence="1">Uncharacterized protein</fullName>
    </submittedName>
</protein>